<accession>A0ACD3YSU6</accession>
<dbReference type="EMBL" id="CP090032">
    <property type="protein sequence ID" value="UPK92021.1"/>
    <property type="molecule type" value="Genomic_DNA"/>
</dbReference>
<dbReference type="Proteomes" id="UP000830768">
    <property type="component" value="Chromosome 3"/>
</dbReference>
<gene>
    <name evidence="1" type="ORF">LCI18_002956</name>
</gene>
<keyword evidence="2" id="KW-1185">Reference proteome</keyword>
<protein>
    <submittedName>
        <fullName evidence="1">Uncharacterized protein</fullName>
    </submittedName>
</protein>
<sequence>MMSMIGAWEYGVTPSLEASERWSESLVLRLSNVLGQDDMRFKKAYPRYCMMIAMFRGASLFQEQQIFVQDDSEDMIPTSWLIREKFKR</sequence>
<name>A0ACD3YSU6_FUSSC</name>
<organism evidence="1 2">
    <name type="scientific">Fusarium solani subsp. cucurbitae</name>
    <name type="common">Neocosmosporum cucurbitae</name>
    <dbReference type="NCBI Taxonomy" id="2747967"/>
    <lineage>
        <taxon>Eukaryota</taxon>
        <taxon>Fungi</taxon>
        <taxon>Dikarya</taxon>
        <taxon>Ascomycota</taxon>
        <taxon>Pezizomycotina</taxon>
        <taxon>Sordariomycetes</taxon>
        <taxon>Hypocreomycetidae</taxon>
        <taxon>Hypocreales</taxon>
        <taxon>Nectriaceae</taxon>
        <taxon>Fusarium</taxon>
        <taxon>Fusarium solani species complex</taxon>
    </lineage>
</organism>
<evidence type="ECO:0000313" key="2">
    <source>
        <dbReference type="Proteomes" id="UP000830768"/>
    </source>
</evidence>
<reference evidence="1" key="1">
    <citation type="submission" date="2021-11" db="EMBL/GenBank/DDBJ databases">
        <title>Fusarium solani-melongenae Genome sequencing and assembly.</title>
        <authorList>
            <person name="Xie S."/>
            <person name="Huang L."/>
            <person name="Zhang X."/>
        </authorList>
    </citation>
    <scope>NUCLEOTIDE SEQUENCE</scope>
    <source>
        <strain evidence="1">CRI 24-3</strain>
    </source>
</reference>
<evidence type="ECO:0000313" key="1">
    <source>
        <dbReference type="EMBL" id="UPK92021.1"/>
    </source>
</evidence>
<proteinExistence type="predicted"/>